<dbReference type="OrthoDB" id="1434354at2759"/>
<dbReference type="Gene3D" id="3.40.525.10">
    <property type="entry name" value="CRAL-TRIO lipid binding domain"/>
    <property type="match status" value="1"/>
</dbReference>
<dbReference type="InterPro" id="IPR051026">
    <property type="entry name" value="PI/PC_transfer"/>
</dbReference>
<dbReference type="InParanoid" id="A0A2R6P6V0"/>
<evidence type="ECO:0000313" key="10">
    <source>
        <dbReference type="Proteomes" id="UP000241394"/>
    </source>
</evidence>
<evidence type="ECO:0000256" key="6">
    <source>
        <dbReference type="ARBA" id="ARBA00038020"/>
    </source>
</evidence>
<keyword evidence="3" id="KW-0813">Transport</keyword>
<name>A0A2R6P6V0_ACTCC</name>
<evidence type="ECO:0000256" key="2">
    <source>
        <dbReference type="ARBA" id="ARBA00004395"/>
    </source>
</evidence>
<dbReference type="EMBL" id="NKQK01000028">
    <property type="protein sequence ID" value="PSR86358.1"/>
    <property type="molecule type" value="Genomic_DNA"/>
</dbReference>
<evidence type="ECO:0000256" key="5">
    <source>
        <dbReference type="ARBA" id="ARBA00023054"/>
    </source>
</evidence>
<evidence type="ECO:0000256" key="1">
    <source>
        <dbReference type="ARBA" id="ARBA00004202"/>
    </source>
</evidence>
<protein>
    <submittedName>
        <fullName evidence="9">Phosphatidylinositol/phosphatidylcholine transfer protein</fullName>
    </submittedName>
</protein>
<reference evidence="9 10" key="1">
    <citation type="submission" date="2017-07" db="EMBL/GenBank/DDBJ databases">
        <title>An improved, manually edited Actinidia chinensis var. chinensis (kiwifruit) genome highlights the challenges associated with draft genomes and gene prediction in plants.</title>
        <authorList>
            <person name="Pilkington S."/>
            <person name="Crowhurst R."/>
            <person name="Hilario E."/>
            <person name="Nardozza S."/>
            <person name="Fraser L."/>
            <person name="Peng Y."/>
            <person name="Gunaseelan K."/>
            <person name="Simpson R."/>
            <person name="Tahir J."/>
            <person name="Deroles S."/>
            <person name="Templeton K."/>
            <person name="Luo Z."/>
            <person name="Davy M."/>
            <person name="Cheng C."/>
            <person name="Mcneilage M."/>
            <person name="Scaglione D."/>
            <person name="Liu Y."/>
            <person name="Zhang Q."/>
            <person name="Datson P."/>
            <person name="De Silva N."/>
            <person name="Gardiner S."/>
            <person name="Bassett H."/>
            <person name="Chagne D."/>
            <person name="Mccallum J."/>
            <person name="Dzierzon H."/>
            <person name="Deng C."/>
            <person name="Wang Y.-Y."/>
            <person name="Barron N."/>
            <person name="Manako K."/>
            <person name="Bowen J."/>
            <person name="Foster T."/>
            <person name="Erridge Z."/>
            <person name="Tiffin H."/>
            <person name="Waite C."/>
            <person name="Davies K."/>
            <person name="Grierson E."/>
            <person name="Laing W."/>
            <person name="Kirk R."/>
            <person name="Chen X."/>
            <person name="Wood M."/>
            <person name="Montefiori M."/>
            <person name="Brummell D."/>
            <person name="Schwinn K."/>
            <person name="Catanach A."/>
            <person name="Fullerton C."/>
            <person name="Li D."/>
            <person name="Meiyalaghan S."/>
            <person name="Nieuwenhuizen N."/>
            <person name="Read N."/>
            <person name="Prakash R."/>
            <person name="Hunter D."/>
            <person name="Zhang H."/>
            <person name="Mckenzie M."/>
            <person name="Knabel M."/>
            <person name="Harris A."/>
            <person name="Allan A."/>
            <person name="Chen A."/>
            <person name="Janssen B."/>
            <person name="Plunkett B."/>
            <person name="Dwamena C."/>
            <person name="Voogd C."/>
            <person name="Leif D."/>
            <person name="Lafferty D."/>
            <person name="Souleyre E."/>
            <person name="Varkonyi-Gasic E."/>
            <person name="Gambi F."/>
            <person name="Hanley J."/>
            <person name="Yao J.-L."/>
            <person name="Cheung J."/>
            <person name="David K."/>
            <person name="Warren B."/>
            <person name="Marsh K."/>
            <person name="Snowden K."/>
            <person name="Lin-Wang K."/>
            <person name="Brian L."/>
            <person name="Martinez-Sanchez M."/>
            <person name="Wang M."/>
            <person name="Ileperuma N."/>
            <person name="Macnee N."/>
            <person name="Campin R."/>
            <person name="Mcatee P."/>
            <person name="Drummond R."/>
            <person name="Espley R."/>
            <person name="Ireland H."/>
            <person name="Wu R."/>
            <person name="Atkinson R."/>
            <person name="Karunairetnam S."/>
            <person name="Bulley S."/>
            <person name="Chunkath S."/>
            <person name="Hanley Z."/>
            <person name="Storey R."/>
            <person name="Thrimawithana A."/>
            <person name="Thomson S."/>
            <person name="David C."/>
            <person name="Testolin R."/>
        </authorList>
    </citation>
    <scope>NUCLEOTIDE SEQUENCE [LARGE SCALE GENOMIC DNA]</scope>
    <source>
        <strain evidence="10">cv. Red5</strain>
        <tissue evidence="9">Young leaf</tissue>
    </source>
</reference>
<feature type="compositionally biased region" description="Basic and acidic residues" evidence="7">
    <location>
        <begin position="1"/>
        <end position="27"/>
    </location>
</feature>
<dbReference type="InterPro" id="IPR036865">
    <property type="entry name" value="CRAL-TRIO_dom_sf"/>
</dbReference>
<keyword evidence="4" id="KW-0333">Golgi apparatus</keyword>
<dbReference type="GO" id="GO:0015031">
    <property type="term" value="P:protein transport"/>
    <property type="evidence" value="ECO:0007669"/>
    <property type="project" value="UniProtKB-KW"/>
</dbReference>
<dbReference type="SMART" id="SM01100">
    <property type="entry name" value="CRAL_TRIO_N"/>
    <property type="match status" value="1"/>
</dbReference>
<dbReference type="PANTHER" id="PTHR45657">
    <property type="entry name" value="CRAL-TRIO DOMAIN-CONTAINING PROTEIN YKL091C-RELATED"/>
    <property type="match status" value="1"/>
</dbReference>
<keyword evidence="5" id="KW-0175">Coiled coil</keyword>
<dbReference type="STRING" id="1590841.A0A2R6P6V0"/>
<evidence type="ECO:0000256" key="4">
    <source>
        <dbReference type="ARBA" id="ARBA00023034"/>
    </source>
</evidence>
<dbReference type="InterPro" id="IPR011074">
    <property type="entry name" value="CRAL/TRIO_N_dom"/>
</dbReference>
<gene>
    <name evidence="9" type="ORF">CEY00_Acc31981</name>
</gene>
<comment type="subcellular location">
    <subcellularLocation>
        <location evidence="1">Cell membrane</location>
        <topology evidence="1">Peripheral membrane protein</topology>
    </subcellularLocation>
    <subcellularLocation>
        <location evidence="2">Golgi apparatus membrane</location>
        <topology evidence="2">Peripheral membrane protein</topology>
    </subcellularLocation>
</comment>
<dbReference type="OMA" id="VRESHFE"/>
<dbReference type="FunFam" id="3.40.525.10:FF:000011">
    <property type="entry name" value="SEC14 cytosolic factor"/>
    <property type="match status" value="1"/>
</dbReference>
<dbReference type="Gramene" id="PSR86358">
    <property type="protein sequence ID" value="PSR86358"/>
    <property type="gene ID" value="CEY00_Acc31981"/>
</dbReference>
<dbReference type="GO" id="GO:0000139">
    <property type="term" value="C:Golgi membrane"/>
    <property type="evidence" value="ECO:0007669"/>
    <property type="project" value="UniProtKB-SubCell"/>
</dbReference>
<dbReference type="SUPFAM" id="SSF52087">
    <property type="entry name" value="CRAL/TRIO domain"/>
    <property type="match status" value="1"/>
</dbReference>
<keyword evidence="3" id="KW-0653">Protein transport</keyword>
<dbReference type="SUPFAM" id="SSF46938">
    <property type="entry name" value="CRAL/TRIO N-terminal domain"/>
    <property type="match status" value="1"/>
</dbReference>
<organism evidence="9 10">
    <name type="scientific">Actinidia chinensis var. chinensis</name>
    <name type="common">Chinese soft-hair kiwi</name>
    <dbReference type="NCBI Taxonomy" id="1590841"/>
    <lineage>
        <taxon>Eukaryota</taxon>
        <taxon>Viridiplantae</taxon>
        <taxon>Streptophyta</taxon>
        <taxon>Embryophyta</taxon>
        <taxon>Tracheophyta</taxon>
        <taxon>Spermatophyta</taxon>
        <taxon>Magnoliopsida</taxon>
        <taxon>eudicotyledons</taxon>
        <taxon>Gunneridae</taxon>
        <taxon>Pentapetalae</taxon>
        <taxon>asterids</taxon>
        <taxon>Ericales</taxon>
        <taxon>Actinidiaceae</taxon>
        <taxon>Actinidia</taxon>
    </lineage>
</organism>
<evidence type="ECO:0000256" key="7">
    <source>
        <dbReference type="SAM" id="MobiDB-lite"/>
    </source>
</evidence>
<proteinExistence type="inferred from homology"/>
<dbReference type="InterPro" id="IPR001251">
    <property type="entry name" value="CRAL-TRIO_dom"/>
</dbReference>
<dbReference type="Proteomes" id="UP000241394">
    <property type="component" value="Chromosome LG28"/>
</dbReference>
<dbReference type="CDD" id="cd00170">
    <property type="entry name" value="SEC14"/>
    <property type="match status" value="1"/>
</dbReference>
<dbReference type="Pfam" id="PF00650">
    <property type="entry name" value="CRAL_TRIO"/>
    <property type="match status" value="1"/>
</dbReference>
<comment type="caution">
    <text evidence="9">The sequence shown here is derived from an EMBL/GenBank/DDBJ whole genome shotgun (WGS) entry which is preliminary data.</text>
</comment>
<dbReference type="PRINTS" id="PR00180">
    <property type="entry name" value="CRETINALDHBP"/>
</dbReference>
<dbReference type="SMART" id="SM00516">
    <property type="entry name" value="SEC14"/>
    <property type="match status" value="1"/>
</dbReference>
<comment type="similarity">
    <text evidence="6">Belongs to the SFH family.</text>
</comment>
<dbReference type="InterPro" id="IPR036273">
    <property type="entry name" value="CRAL/TRIO_N_dom_sf"/>
</dbReference>
<reference evidence="10" key="2">
    <citation type="journal article" date="2018" name="BMC Genomics">
        <title>A manually annotated Actinidia chinensis var. chinensis (kiwifruit) genome highlights the challenges associated with draft genomes and gene prediction in plants.</title>
        <authorList>
            <person name="Pilkington S.M."/>
            <person name="Crowhurst R."/>
            <person name="Hilario E."/>
            <person name="Nardozza S."/>
            <person name="Fraser L."/>
            <person name="Peng Y."/>
            <person name="Gunaseelan K."/>
            <person name="Simpson R."/>
            <person name="Tahir J."/>
            <person name="Deroles S.C."/>
            <person name="Templeton K."/>
            <person name="Luo Z."/>
            <person name="Davy M."/>
            <person name="Cheng C."/>
            <person name="McNeilage M."/>
            <person name="Scaglione D."/>
            <person name="Liu Y."/>
            <person name="Zhang Q."/>
            <person name="Datson P."/>
            <person name="De Silva N."/>
            <person name="Gardiner S.E."/>
            <person name="Bassett H."/>
            <person name="Chagne D."/>
            <person name="McCallum J."/>
            <person name="Dzierzon H."/>
            <person name="Deng C."/>
            <person name="Wang Y.Y."/>
            <person name="Barron L."/>
            <person name="Manako K."/>
            <person name="Bowen J."/>
            <person name="Foster T.M."/>
            <person name="Erridge Z.A."/>
            <person name="Tiffin H."/>
            <person name="Waite C.N."/>
            <person name="Davies K.M."/>
            <person name="Grierson E.P."/>
            <person name="Laing W.A."/>
            <person name="Kirk R."/>
            <person name="Chen X."/>
            <person name="Wood M."/>
            <person name="Montefiori M."/>
            <person name="Brummell D.A."/>
            <person name="Schwinn K.E."/>
            <person name="Catanach A."/>
            <person name="Fullerton C."/>
            <person name="Li D."/>
            <person name="Meiyalaghan S."/>
            <person name="Nieuwenhuizen N."/>
            <person name="Read N."/>
            <person name="Prakash R."/>
            <person name="Hunter D."/>
            <person name="Zhang H."/>
            <person name="McKenzie M."/>
            <person name="Knabel M."/>
            <person name="Harris A."/>
            <person name="Allan A.C."/>
            <person name="Gleave A."/>
            <person name="Chen A."/>
            <person name="Janssen B.J."/>
            <person name="Plunkett B."/>
            <person name="Ampomah-Dwamena C."/>
            <person name="Voogd C."/>
            <person name="Leif D."/>
            <person name="Lafferty D."/>
            <person name="Souleyre E.J.F."/>
            <person name="Varkonyi-Gasic E."/>
            <person name="Gambi F."/>
            <person name="Hanley J."/>
            <person name="Yao J.L."/>
            <person name="Cheung J."/>
            <person name="David K.M."/>
            <person name="Warren B."/>
            <person name="Marsh K."/>
            <person name="Snowden K.C."/>
            <person name="Lin-Wang K."/>
            <person name="Brian L."/>
            <person name="Martinez-Sanchez M."/>
            <person name="Wang M."/>
            <person name="Ileperuma N."/>
            <person name="Macnee N."/>
            <person name="Campin R."/>
            <person name="McAtee P."/>
            <person name="Drummond R.S.M."/>
            <person name="Espley R.V."/>
            <person name="Ireland H.S."/>
            <person name="Wu R."/>
            <person name="Atkinson R.G."/>
            <person name="Karunairetnam S."/>
            <person name="Bulley S."/>
            <person name="Chunkath S."/>
            <person name="Hanley Z."/>
            <person name="Storey R."/>
            <person name="Thrimawithana A.H."/>
            <person name="Thomson S."/>
            <person name="David C."/>
            <person name="Testolin R."/>
            <person name="Huang H."/>
            <person name="Hellens R.P."/>
            <person name="Schaffer R.J."/>
        </authorList>
    </citation>
    <scope>NUCLEOTIDE SEQUENCE [LARGE SCALE GENOMIC DNA]</scope>
    <source>
        <strain evidence="10">cv. Red5</strain>
    </source>
</reference>
<feature type="region of interest" description="Disordered" evidence="7">
    <location>
        <begin position="1"/>
        <end position="43"/>
    </location>
</feature>
<dbReference type="Pfam" id="PF03765">
    <property type="entry name" value="CRAL_TRIO_N"/>
    <property type="match status" value="1"/>
</dbReference>
<sequence length="594" mass="67522">MPGEAVHTEEDERAKRSDLETSEDEKRRTRIRSLKKKAMNASSRLTHNLRKRSKRVAPCRFAAISIEDVRDEKEEEAVDSFRQTLIAKDLLPAHHDDYHTMLRFLKARKFDLDKAVHMWVEMLNWRKEHGVDSIIQDFVYNEYEEVQHYYPHGYHGVDKGGRPVYIERLGKVEPSKLMRVTTVDRFLNYHVQGFEKTFAEKFPACSIAAKRHIDSSTTILDVHGVNWMNFGKVAHDLVMRMQKIDGDNYPETLHQMYIVNAGSGFKLLWNTVKSFLDPRTTAKIHVLGNKFQNRLFEVIDSSQLPDFLGGTCTCPNEGGCLRSDKGPWNDPELMKLVRIGEAIYWRKATSFSDGDDLEIKSFASKFGSSEIVSADAGLDVALYTYGVMQPVPPQDEGRVDLASICSLGEPVGGGVRVEDAGSNHSTYDLTPDIMQRRLLKKFLTSSVVNFVNRLLACINFLVLGLGKLFVGNNMGKQPKPELAHSSSQEQCVSRAKEEDLLNPCWKRLQRLEASVTELFNKPTRIPSDKEDMLVESLNRIKSIEYDLQKTKKVLLATASKQVELAESLETLRENSMNAPNSCFLRSCSSLSHRR</sequence>
<dbReference type="PANTHER" id="PTHR45657:SF43">
    <property type="entry name" value="PHOSPHATIDYLINOSITOL_PHOSPHATIDYLCHOLINE TRANSFER PROTEIN SFH9"/>
    <property type="match status" value="1"/>
</dbReference>
<evidence type="ECO:0000259" key="8">
    <source>
        <dbReference type="PROSITE" id="PS50191"/>
    </source>
</evidence>
<dbReference type="GO" id="GO:0005886">
    <property type="term" value="C:plasma membrane"/>
    <property type="evidence" value="ECO:0007669"/>
    <property type="project" value="UniProtKB-SubCell"/>
</dbReference>
<accession>A0A2R6P6V0</accession>
<feature type="compositionally biased region" description="Basic residues" evidence="7">
    <location>
        <begin position="28"/>
        <end position="38"/>
    </location>
</feature>
<dbReference type="AlphaFoldDB" id="A0A2R6P6V0"/>
<dbReference type="Gene3D" id="1.10.8.20">
    <property type="entry name" value="N-terminal domain of phosphatidylinositol transfer protein sec14p"/>
    <property type="match status" value="1"/>
</dbReference>
<feature type="domain" description="CRAL-TRIO" evidence="8">
    <location>
        <begin position="142"/>
        <end position="316"/>
    </location>
</feature>
<evidence type="ECO:0000256" key="3">
    <source>
        <dbReference type="ARBA" id="ARBA00022927"/>
    </source>
</evidence>
<keyword evidence="10" id="KW-1185">Reference proteome</keyword>
<dbReference type="PROSITE" id="PS50191">
    <property type="entry name" value="CRAL_TRIO"/>
    <property type="match status" value="1"/>
</dbReference>
<evidence type="ECO:0000313" key="9">
    <source>
        <dbReference type="EMBL" id="PSR86358.1"/>
    </source>
</evidence>
<dbReference type="FunCoup" id="A0A2R6P6V0">
    <property type="interactions" value="96"/>
</dbReference>